<dbReference type="GO" id="GO:0006171">
    <property type="term" value="P:cAMP biosynthetic process"/>
    <property type="evidence" value="ECO:0007669"/>
    <property type="project" value="TreeGrafter"/>
</dbReference>
<dbReference type="HOGENOM" id="CLU_000445_110_0_11"/>
<dbReference type="PANTHER" id="PTHR43081">
    <property type="entry name" value="ADENYLATE CYCLASE, TERMINAL-DIFFERENTIATION SPECIFIC-RELATED"/>
    <property type="match status" value="1"/>
</dbReference>
<proteinExistence type="inferred from homology"/>
<dbReference type="SMART" id="SM00044">
    <property type="entry name" value="CYCc"/>
    <property type="match status" value="1"/>
</dbReference>
<dbReference type="RefSeq" id="WP_003929716.1">
    <property type="nucleotide sequence ID" value="NZ_JH814687.1"/>
</dbReference>
<dbReference type="SMART" id="SM00448">
    <property type="entry name" value="REC"/>
    <property type="match status" value="1"/>
</dbReference>
<dbReference type="InterPro" id="IPR029787">
    <property type="entry name" value="Nucleotide_cyclase"/>
</dbReference>
<dbReference type="InterPro" id="IPR011006">
    <property type="entry name" value="CheY-like_superfamily"/>
</dbReference>
<dbReference type="Pfam" id="PF00211">
    <property type="entry name" value="Guanylate_cyc"/>
    <property type="match status" value="1"/>
</dbReference>
<feature type="domain" description="Response regulatory" evidence="3">
    <location>
        <begin position="6"/>
        <end position="121"/>
    </location>
</feature>
<evidence type="ECO:0000313" key="5">
    <source>
        <dbReference type="EMBL" id="EJZ11019.1"/>
    </source>
</evidence>
<dbReference type="InterPro" id="IPR050697">
    <property type="entry name" value="Adenylyl/Guanylyl_Cyclase_3/4"/>
</dbReference>
<dbReference type="GO" id="GO:0000160">
    <property type="term" value="P:phosphorelay signal transduction system"/>
    <property type="evidence" value="ECO:0007669"/>
    <property type="project" value="InterPro"/>
</dbReference>
<comment type="similarity">
    <text evidence="1">Belongs to the adenylyl cyclase class-3 family.</text>
</comment>
<dbReference type="SUPFAM" id="SSF52172">
    <property type="entry name" value="CheY-like"/>
    <property type="match status" value="1"/>
</dbReference>
<dbReference type="InterPro" id="IPR001789">
    <property type="entry name" value="Sig_transdc_resp-reg_receiver"/>
</dbReference>
<gene>
    <name evidence="5" type="ORF">MVAC_07451</name>
</gene>
<dbReference type="eggNOG" id="COG2114">
    <property type="taxonomic scope" value="Bacteria"/>
</dbReference>
<evidence type="ECO:0000313" key="6">
    <source>
        <dbReference type="Proteomes" id="UP000006072"/>
    </source>
</evidence>
<evidence type="ECO:0000256" key="1">
    <source>
        <dbReference type="ARBA" id="ARBA00005381"/>
    </source>
</evidence>
<evidence type="ECO:0000259" key="4">
    <source>
        <dbReference type="PROSITE" id="PS50125"/>
    </source>
</evidence>
<dbReference type="AlphaFoldDB" id="K0VIW3"/>
<name>K0VIW3_MYCVA</name>
<dbReference type="CDD" id="cd07302">
    <property type="entry name" value="CHD"/>
    <property type="match status" value="1"/>
</dbReference>
<reference evidence="5 6" key="1">
    <citation type="journal article" date="2012" name="J. Bacteriol.">
        <title>Complete Genome Sequence of Mycobacterium vaccae Type Strain ATCC 25954.</title>
        <authorList>
            <person name="Ho Y.S."/>
            <person name="Adroub S.A."/>
            <person name="Abadi M."/>
            <person name="Al Alwan B."/>
            <person name="Alkhateeb R."/>
            <person name="Gao G."/>
            <person name="Ragab A."/>
            <person name="Ali S."/>
            <person name="van Soolingen D."/>
            <person name="Bitter W."/>
            <person name="Pain A."/>
            <person name="Abdallah A.M."/>
        </authorList>
    </citation>
    <scope>NUCLEOTIDE SEQUENCE [LARGE SCALE GENOMIC DNA]</scope>
    <source>
        <strain evidence="5 6">ATCC 25954</strain>
    </source>
</reference>
<accession>K0VIW3</accession>
<dbReference type="Proteomes" id="UP000006072">
    <property type="component" value="Unassembled WGS sequence"/>
</dbReference>
<protein>
    <submittedName>
        <fullName evidence="5">Adenylate/guanylate cyclase</fullName>
    </submittedName>
</protein>
<evidence type="ECO:0000256" key="2">
    <source>
        <dbReference type="PROSITE-ProRule" id="PRU00169"/>
    </source>
</evidence>
<dbReference type="GO" id="GO:0004016">
    <property type="term" value="F:adenylate cyclase activity"/>
    <property type="evidence" value="ECO:0007669"/>
    <property type="project" value="UniProtKB-ARBA"/>
</dbReference>
<feature type="modified residue" description="4-aspartylphosphate" evidence="2">
    <location>
        <position position="55"/>
    </location>
</feature>
<organism evidence="5 6">
    <name type="scientific">Mycolicibacterium vaccae ATCC 25954</name>
    <dbReference type="NCBI Taxonomy" id="1194972"/>
    <lineage>
        <taxon>Bacteria</taxon>
        <taxon>Bacillati</taxon>
        <taxon>Actinomycetota</taxon>
        <taxon>Actinomycetes</taxon>
        <taxon>Mycobacteriales</taxon>
        <taxon>Mycobacteriaceae</taxon>
        <taxon>Mycolicibacterium</taxon>
    </lineage>
</organism>
<dbReference type="InterPro" id="IPR001054">
    <property type="entry name" value="A/G_cyclase"/>
</dbReference>
<dbReference type="EMBL" id="ALQA01000011">
    <property type="protein sequence ID" value="EJZ11019.1"/>
    <property type="molecule type" value="Genomic_DNA"/>
</dbReference>
<dbReference type="PROSITE" id="PS50125">
    <property type="entry name" value="GUANYLATE_CYCLASE_2"/>
    <property type="match status" value="1"/>
</dbReference>
<dbReference type="eggNOG" id="COG0745">
    <property type="taxonomic scope" value="Bacteria"/>
</dbReference>
<dbReference type="PROSITE" id="PS50110">
    <property type="entry name" value="RESPONSE_REGULATORY"/>
    <property type="match status" value="1"/>
</dbReference>
<dbReference type="PATRIC" id="fig|1194972.3.peg.1499"/>
<feature type="domain" description="Guanylate cyclase" evidence="4">
    <location>
        <begin position="188"/>
        <end position="319"/>
    </location>
</feature>
<evidence type="ECO:0000259" key="3">
    <source>
        <dbReference type="PROSITE" id="PS50110"/>
    </source>
</evidence>
<comment type="caution">
    <text evidence="5">The sequence shown here is derived from an EMBL/GenBank/DDBJ whole genome shotgun (WGS) entry which is preliminary data.</text>
</comment>
<dbReference type="PANTHER" id="PTHR43081:SF20">
    <property type="entry name" value="TWO-COMPONENT RESPONSE REGULATOR"/>
    <property type="match status" value="1"/>
</dbReference>
<dbReference type="Gene3D" id="3.40.50.2300">
    <property type="match status" value="1"/>
</dbReference>
<keyword evidence="6" id="KW-1185">Reference proteome</keyword>
<keyword evidence="2" id="KW-0597">Phosphoprotein</keyword>
<dbReference type="SUPFAM" id="SSF55073">
    <property type="entry name" value="Nucleotide cyclase"/>
    <property type="match status" value="1"/>
</dbReference>
<dbReference type="Gene3D" id="3.30.70.1230">
    <property type="entry name" value="Nucleotide cyclase"/>
    <property type="match status" value="1"/>
</dbReference>
<dbReference type="Pfam" id="PF00072">
    <property type="entry name" value="Response_reg"/>
    <property type="match status" value="1"/>
</dbReference>
<sequence>MDEPVTVLAVDDQPVNLRLLDAVLTPRGHRVVRAASGAEALDALKAGDIDIVLLDVVMPEMDGYQVCRQIRSDPATGFLPVVMITASGSEQRLNALLAGADDFVTKPFDQAELLARVASLARIKRYHDTVRRQADELAAWNAELESRVAAQVAELERTNRLRRFLSPQLADLVVSDEHLLESHRREIVVLFGDLRNFTPFAETSEPEEVMGVLAEYHHAMGALIHRYEGTLERFTGDGVMVFFNDPVPCADAVERAVRMALQIRDAVTELARGWRRRGHDLALGIGIAQGFATLGRIGFEGRFDYAAIGSVTNLAARLCSDAGPWQVLVTDRVLAAVEDSAVAEPVGEVQPKGFSKTVCVHNIRAMN</sequence>